<dbReference type="RefSeq" id="WP_162657820.1">
    <property type="nucleotide sequence ID" value="NZ_LR593887.1"/>
</dbReference>
<evidence type="ECO:0000313" key="1">
    <source>
        <dbReference type="EMBL" id="VIP02670.1"/>
    </source>
</evidence>
<dbReference type="Proteomes" id="UP000464378">
    <property type="component" value="Chromosome"/>
</dbReference>
<evidence type="ECO:0000313" key="2">
    <source>
        <dbReference type="Proteomes" id="UP000464378"/>
    </source>
</evidence>
<dbReference type="NCBIfam" id="NF040466">
    <property type="entry name" value="ydjY_domain"/>
    <property type="match status" value="1"/>
</dbReference>
<dbReference type="InParanoid" id="A0A6C2YM55"/>
<proteinExistence type="predicted"/>
<protein>
    <submittedName>
        <fullName evidence="1">Uncharacterized protein</fullName>
    </submittedName>
</protein>
<accession>A0A6C2YM55</accession>
<dbReference type="EMBL" id="LR586016">
    <property type="protein sequence ID" value="VIP02670.1"/>
    <property type="molecule type" value="Genomic_DNA"/>
</dbReference>
<gene>
    <name evidence="1" type="ORF">GMBLW1_12900</name>
</gene>
<keyword evidence="2" id="KW-1185">Reference proteome</keyword>
<dbReference type="KEGG" id="tim:GMBLW1_12900"/>
<dbReference type="AlphaFoldDB" id="A0A6C2YM55"/>
<reference evidence="1" key="1">
    <citation type="submission" date="2019-04" db="EMBL/GenBank/DDBJ databases">
        <authorList>
            <consortium name="Science for Life Laboratories"/>
        </authorList>
    </citation>
    <scope>NUCLEOTIDE SEQUENCE</scope>
    <source>
        <strain evidence="1">MBLW1</strain>
    </source>
</reference>
<name>A0A6C2YM55_9BACT</name>
<dbReference type="InterPro" id="IPR047750">
    <property type="entry name" value="YdjY-like"/>
</dbReference>
<dbReference type="EMBL" id="LR593887">
    <property type="protein sequence ID" value="VTS02099.1"/>
    <property type="molecule type" value="Genomic_DNA"/>
</dbReference>
<sequence length="225" mass="24418">MGNGIRLTVVTMLLVVAPVMLRAEESGIVVDSSKKSIRIPAKVAPRKLEHLKEVYPLEVIAGWGHPKGKKAHETVFTIEAKPSEVHQALEKLGLTPGKPHRGEGGPGTGPEIALFAEWKSDDGSVKRMGIDKLVVDPKTKKPLPRSVKFRFTGSALSQPDPTKPEKLYGADLSGTLIALFPVTDETVLQTNLTMKEEKYLKLDTNRMLLPAEGTSVTLILEVPGS</sequence>
<organism evidence="1">
    <name type="scientific">Tuwongella immobilis</name>
    <dbReference type="NCBI Taxonomy" id="692036"/>
    <lineage>
        <taxon>Bacteria</taxon>
        <taxon>Pseudomonadati</taxon>
        <taxon>Planctomycetota</taxon>
        <taxon>Planctomycetia</taxon>
        <taxon>Gemmatales</taxon>
        <taxon>Gemmataceae</taxon>
        <taxon>Tuwongella</taxon>
    </lineage>
</organism>